<evidence type="ECO:0000259" key="2">
    <source>
        <dbReference type="Pfam" id="PF00462"/>
    </source>
</evidence>
<evidence type="ECO:0000313" key="4">
    <source>
        <dbReference type="Proteomes" id="UP000307140"/>
    </source>
</evidence>
<dbReference type="Proteomes" id="UP000307140">
    <property type="component" value="Unassembled WGS sequence"/>
</dbReference>
<comment type="caution">
    <text evidence="3">The sequence shown here is derived from an EMBL/GenBank/DDBJ whole genome shotgun (WGS) entry which is preliminary data.</text>
</comment>
<evidence type="ECO:0000313" key="3">
    <source>
        <dbReference type="EMBL" id="TMM30514.1"/>
    </source>
</evidence>
<keyword evidence="4" id="KW-1185">Reference proteome</keyword>
<feature type="domain" description="Glutaredoxin" evidence="2">
    <location>
        <begin position="48"/>
        <end position="91"/>
    </location>
</feature>
<organism evidence="3 4">
    <name type="scientific">Polaribacter aestuariivivens</name>
    <dbReference type="NCBI Taxonomy" id="2304626"/>
    <lineage>
        <taxon>Bacteria</taxon>
        <taxon>Pseudomonadati</taxon>
        <taxon>Bacteroidota</taxon>
        <taxon>Flavobacteriia</taxon>
        <taxon>Flavobacteriales</taxon>
        <taxon>Flavobacteriaceae</taxon>
    </lineage>
</organism>
<dbReference type="EMBL" id="VANR01000003">
    <property type="protein sequence ID" value="TMM30514.1"/>
    <property type="molecule type" value="Genomic_DNA"/>
</dbReference>
<sequence length="135" mass="15705">MGQNFNYLSKINFKMKYLIIVVLFLTTLQSNAQESFHQTKDSKKEKMIVYGSDSCHSCLDTKAFLKEKNIKFIYYDIDINKIKEQEMLAKLQKANISIHTLSLPVIDNKGDIFLNKGNFDEFLKVLGEKIKKDEN</sequence>
<keyword evidence="1" id="KW-0732">Signal</keyword>
<dbReference type="InterPro" id="IPR002109">
    <property type="entry name" value="Glutaredoxin"/>
</dbReference>
<proteinExistence type="predicted"/>
<dbReference type="SUPFAM" id="SSF52833">
    <property type="entry name" value="Thioredoxin-like"/>
    <property type="match status" value="1"/>
</dbReference>
<dbReference type="InterPro" id="IPR036249">
    <property type="entry name" value="Thioredoxin-like_sf"/>
</dbReference>
<evidence type="ECO:0000256" key="1">
    <source>
        <dbReference type="SAM" id="SignalP"/>
    </source>
</evidence>
<protein>
    <recommendedName>
        <fullName evidence="2">Glutaredoxin domain-containing protein</fullName>
    </recommendedName>
</protein>
<name>A0A5S3N7H8_9FLAO</name>
<feature type="chain" id="PRO_5024318356" description="Glutaredoxin domain-containing protein" evidence="1">
    <location>
        <begin position="33"/>
        <end position="135"/>
    </location>
</feature>
<dbReference type="Pfam" id="PF00462">
    <property type="entry name" value="Glutaredoxin"/>
    <property type="match status" value="1"/>
</dbReference>
<gene>
    <name evidence="3" type="ORF">FDT66_07055</name>
</gene>
<dbReference type="Gene3D" id="3.40.30.10">
    <property type="entry name" value="Glutaredoxin"/>
    <property type="match status" value="1"/>
</dbReference>
<feature type="signal peptide" evidence="1">
    <location>
        <begin position="1"/>
        <end position="32"/>
    </location>
</feature>
<reference evidence="3 4" key="1">
    <citation type="submission" date="2019-05" db="EMBL/GenBank/DDBJ databases">
        <title>Polaribacter aestuariivivens sp. nov., isolated from a tidal flat.</title>
        <authorList>
            <person name="Yoon J.-H."/>
        </authorList>
    </citation>
    <scope>NUCLEOTIDE SEQUENCE [LARGE SCALE GENOMIC DNA]</scope>
    <source>
        <strain evidence="3 4">DBTF-3</strain>
    </source>
</reference>
<dbReference type="OrthoDB" id="9795531at2"/>
<accession>A0A5S3N7H8</accession>
<dbReference type="AlphaFoldDB" id="A0A5S3N7H8"/>